<organism evidence="8 9">
    <name type="scientific">Marinomonas ushuaiensis DSM 15871</name>
    <dbReference type="NCBI Taxonomy" id="1122207"/>
    <lineage>
        <taxon>Bacteria</taxon>
        <taxon>Pseudomonadati</taxon>
        <taxon>Pseudomonadota</taxon>
        <taxon>Gammaproteobacteria</taxon>
        <taxon>Oceanospirillales</taxon>
        <taxon>Oceanospirillaceae</taxon>
        <taxon>Marinomonas</taxon>
    </lineage>
</organism>
<evidence type="ECO:0000313" key="9">
    <source>
        <dbReference type="Proteomes" id="UP000054058"/>
    </source>
</evidence>
<dbReference type="Pfam" id="PF00462">
    <property type="entry name" value="Glutaredoxin"/>
    <property type="match status" value="1"/>
</dbReference>
<dbReference type="PRINTS" id="PR00160">
    <property type="entry name" value="GLUTAREDOXIN"/>
</dbReference>
<feature type="domain" description="Glutaredoxin" evidence="7">
    <location>
        <begin position="4"/>
        <end position="63"/>
    </location>
</feature>
<keyword evidence="4" id="KW-1015">Disulfide bond</keyword>
<evidence type="ECO:0000256" key="3">
    <source>
        <dbReference type="ARBA" id="ARBA00022982"/>
    </source>
</evidence>
<protein>
    <recommendedName>
        <fullName evidence="6">Glutaredoxin</fullName>
    </recommendedName>
</protein>
<keyword evidence="2 6" id="KW-0813">Transport</keyword>
<dbReference type="PANTHER" id="PTHR45694">
    <property type="entry name" value="GLUTAREDOXIN 2"/>
    <property type="match status" value="1"/>
</dbReference>
<evidence type="ECO:0000256" key="1">
    <source>
        <dbReference type="ARBA" id="ARBA00007787"/>
    </source>
</evidence>
<dbReference type="InterPro" id="IPR014025">
    <property type="entry name" value="Glutaredoxin_subgr"/>
</dbReference>
<dbReference type="Gene3D" id="3.40.30.10">
    <property type="entry name" value="Glutaredoxin"/>
    <property type="match status" value="1"/>
</dbReference>
<dbReference type="InterPro" id="IPR011900">
    <property type="entry name" value="GRX_bact"/>
</dbReference>
<name>X7E8W2_9GAMM</name>
<dbReference type="RefSeq" id="WP_036158640.1">
    <property type="nucleotide sequence ID" value="NZ_JAMB01000001.1"/>
</dbReference>
<dbReference type="STRING" id="1122207.MUS1_02635"/>
<dbReference type="GO" id="GO:0034599">
    <property type="term" value="P:cellular response to oxidative stress"/>
    <property type="evidence" value="ECO:0007669"/>
    <property type="project" value="TreeGrafter"/>
</dbReference>
<comment type="function">
    <text evidence="6">Has a glutathione-disulfide oxidoreductase activity in the presence of NADPH and glutathione reductase. Reduces low molecular weight disulfides and proteins.</text>
</comment>
<evidence type="ECO:0000313" key="8">
    <source>
        <dbReference type="EMBL" id="ETX12504.1"/>
    </source>
</evidence>
<dbReference type="SUPFAM" id="SSF52833">
    <property type="entry name" value="Thioredoxin-like"/>
    <property type="match status" value="1"/>
</dbReference>
<reference evidence="8 9" key="1">
    <citation type="submission" date="2014-01" db="EMBL/GenBank/DDBJ databases">
        <title>Marinomonas ushuaiensis DSM 15871 Genome Sequencing.</title>
        <authorList>
            <person name="Lai Q."/>
            <person name="Shao Z.S."/>
        </authorList>
    </citation>
    <scope>NUCLEOTIDE SEQUENCE [LARGE SCALE GENOMIC DNA]</scope>
    <source>
        <strain evidence="8 9">DSM 15871</strain>
    </source>
</reference>
<dbReference type="OrthoDB" id="9814618at2"/>
<evidence type="ECO:0000256" key="5">
    <source>
        <dbReference type="ARBA" id="ARBA00023284"/>
    </source>
</evidence>
<dbReference type="NCBIfam" id="TIGR02181">
    <property type="entry name" value="GRX_bact"/>
    <property type="match status" value="1"/>
</dbReference>
<dbReference type="GO" id="GO:0015038">
    <property type="term" value="F:glutathione disulfide oxidoreductase activity"/>
    <property type="evidence" value="ECO:0007669"/>
    <property type="project" value="UniProtKB-UniRule"/>
</dbReference>
<evidence type="ECO:0000256" key="6">
    <source>
        <dbReference type="RuleBase" id="RU364065"/>
    </source>
</evidence>
<dbReference type="CDD" id="cd03418">
    <property type="entry name" value="GRX_GRXb_1_3_like"/>
    <property type="match status" value="1"/>
</dbReference>
<dbReference type="PROSITE" id="PS00195">
    <property type="entry name" value="GLUTAREDOXIN_1"/>
    <property type="match status" value="1"/>
</dbReference>
<dbReference type="InterPro" id="IPR036249">
    <property type="entry name" value="Thioredoxin-like_sf"/>
</dbReference>
<evidence type="ECO:0000259" key="7">
    <source>
        <dbReference type="Pfam" id="PF00462"/>
    </source>
</evidence>
<keyword evidence="6" id="KW-0963">Cytoplasm</keyword>
<dbReference type="PROSITE" id="PS51354">
    <property type="entry name" value="GLUTAREDOXIN_2"/>
    <property type="match status" value="1"/>
</dbReference>
<dbReference type="GO" id="GO:0005737">
    <property type="term" value="C:cytoplasm"/>
    <property type="evidence" value="ECO:0007669"/>
    <property type="project" value="TreeGrafter"/>
</dbReference>
<gene>
    <name evidence="8" type="ORF">MUS1_02635</name>
</gene>
<keyword evidence="5 6" id="KW-0676">Redox-active center</keyword>
<dbReference type="AlphaFoldDB" id="X7E8W2"/>
<proteinExistence type="inferred from homology"/>
<comment type="caution">
    <text evidence="8">The sequence shown here is derived from an EMBL/GenBank/DDBJ whole genome shotgun (WGS) entry which is preliminary data.</text>
</comment>
<dbReference type="Proteomes" id="UP000054058">
    <property type="component" value="Unassembled WGS sequence"/>
</dbReference>
<dbReference type="FunFam" id="3.40.30.10:FF:000018">
    <property type="entry name" value="Glutaredoxin"/>
    <property type="match status" value="1"/>
</dbReference>
<dbReference type="GO" id="GO:0045454">
    <property type="term" value="P:cell redox homeostasis"/>
    <property type="evidence" value="ECO:0007669"/>
    <property type="project" value="InterPro"/>
</dbReference>
<dbReference type="InterPro" id="IPR011767">
    <property type="entry name" value="GLR_AS"/>
</dbReference>
<dbReference type="eggNOG" id="COG0695">
    <property type="taxonomic scope" value="Bacteria"/>
</dbReference>
<evidence type="ECO:0000256" key="4">
    <source>
        <dbReference type="ARBA" id="ARBA00023157"/>
    </source>
</evidence>
<dbReference type="InterPro" id="IPR002109">
    <property type="entry name" value="Glutaredoxin"/>
</dbReference>
<keyword evidence="3 6" id="KW-0249">Electron transport</keyword>
<keyword evidence="9" id="KW-1185">Reference proteome</keyword>
<accession>X7E8W2</accession>
<sequence length="83" mass="9310">MSTVTIYSSNYCPFCTRAKQLLASKNIAFNEINVDGNNKLRQEMTKKSGRTSVPQIWIGEQHVGGCDDLFDLERSKKLDALLA</sequence>
<dbReference type="PANTHER" id="PTHR45694:SF18">
    <property type="entry name" value="GLUTAREDOXIN-1-RELATED"/>
    <property type="match status" value="1"/>
</dbReference>
<evidence type="ECO:0000256" key="2">
    <source>
        <dbReference type="ARBA" id="ARBA00022448"/>
    </source>
</evidence>
<dbReference type="PATRIC" id="fig|1122207.3.peg.540"/>
<dbReference type="EMBL" id="JAMB01000001">
    <property type="protein sequence ID" value="ETX12504.1"/>
    <property type="molecule type" value="Genomic_DNA"/>
</dbReference>
<comment type="similarity">
    <text evidence="1 6">Belongs to the glutaredoxin family.</text>
</comment>